<name>A0A699SS18_TANCI</name>
<comment type="caution">
    <text evidence="1">The sequence shown here is derived from an EMBL/GenBank/DDBJ whole genome shotgun (WGS) entry which is preliminary data.</text>
</comment>
<proteinExistence type="predicted"/>
<feature type="non-terminal residue" evidence="1">
    <location>
        <position position="1"/>
    </location>
</feature>
<reference evidence="1" key="1">
    <citation type="journal article" date="2019" name="Sci. Rep.">
        <title>Draft genome of Tanacetum cinerariifolium, the natural source of mosquito coil.</title>
        <authorList>
            <person name="Yamashiro T."/>
            <person name="Shiraishi A."/>
            <person name="Satake H."/>
            <person name="Nakayama K."/>
        </authorList>
    </citation>
    <scope>NUCLEOTIDE SEQUENCE</scope>
</reference>
<sequence length="182" mass="20128">ALLINGLGQLRQCPPKQRRHALPQTHAAVVLAQDVHARQPILELRRRAQAQGLACVQCVVKRGGLVIEHHVVRPRNAHDEIDPGHPEQGQQHVHVVLIGFGVVGVANVAAHRYTQQLAAEVIFKPRADDLFAVVQVFRADETHHRVDQKWIEMPCDRVGARFAGLLIDAVMSVRRQGTALPG</sequence>
<evidence type="ECO:0000313" key="1">
    <source>
        <dbReference type="EMBL" id="GFD00855.1"/>
    </source>
</evidence>
<gene>
    <name evidence="1" type="ORF">Tci_872824</name>
</gene>
<feature type="non-terminal residue" evidence="1">
    <location>
        <position position="182"/>
    </location>
</feature>
<dbReference type="EMBL" id="BKCJ011187594">
    <property type="protein sequence ID" value="GFD00855.1"/>
    <property type="molecule type" value="Genomic_DNA"/>
</dbReference>
<accession>A0A699SS18</accession>
<protein>
    <submittedName>
        <fullName evidence="1">Uncharacterized protein</fullName>
    </submittedName>
</protein>
<organism evidence="1">
    <name type="scientific">Tanacetum cinerariifolium</name>
    <name type="common">Dalmatian daisy</name>
    <name type="synonym">Chrysanthemum cinerariifolium</name>
    <dbReference type="NCBI Taxonomy" id="118510"/>
    <lineage>
        <taxon>Eukaryota</taxon>
        <taxon>Viridiplantae</taxon>
        <taxon>Streptophyta</taxon>
        <taxon>Embryophyta</taxon>
        <taxon>Tracheophyta</taxon>
        <taxon>Spermatophyta</taxon>
        <taxon>Magnoliopsida</taxon>
        <taxon>eudicotyledons</taxon>
        <taxon>Gunneridae</taxon>
        <taxon>Pentapetalae</taxon>
        <taxon>asterids</taxon>
        <taxon>campanulids</taxon>
        <taxon>Asterales</taxon>
        <taxon>Asteraceae</taxon>
        <taxon>Asteroideae</taxon>
        <taxon>Anthemideae</taxon>
        <taxon>Anthemidinae</taxon>
        <taxon>Tanacetum</taxon>
    </lineage>
</organism>
<dbReference type="AlphaFoldDB" id="A0A699SS18"/>